<dbReference type="InterPro" id="IPR025233">
    <property type="entry name" value="DUF4176"/>
</dbReference>
<accession>A0ABS8YLE8</accession>
<dbReference type="Proteomes" id="UP001199916">
    <property type="component" value="Unassembled WGS sequence"/>
</dbReference>
<dbReference type="RefSeq" id="WP_233697121.1">
    <property type="nucleotide sequence ID" value="NZ_JAJNBZ010000009.1"/>
</dbReference>
<proteinExistence type="predicted"/>
<organism evidence="1 2">
    <name type="scientific">Paenibacillus profundus</name>
    <dbReference type="NCBI Taxonomy" id="1173085"/>
    <lineage>
        <taxon>Bacteria</taxon>
        <taxon>Bacillati</taxon>
        <taxon>Bacillota</taxon>
        <taxon>Bacilli</taxon>
        <taxon>Bacillales</taxon>
        <taxon>Paenibacillaceae</taxon>
        <taxon>Paenibacillus</taxon>
    </lineage>
</organism>
<dbReference type="Pfam" id="PF13780">
    <property type="entry name" value="DUF4176"/>
    <property type="match status" value="1"/>
</dbReference>
<evidence type="ECO:0000313" key="2">
    <source>
        <dbReference type="Proteomes" id="UP001199916"/>
    </source>
</evidence>
<keyword evidence="2" id="KW-1185">Reference proteome</keyword>
<evidence type="ECO:0000313" key="1">
    <source>
        <dbReference type="EMBL" id="MCE5170379.1"/>
    </source>
</evidence>
<sequence length="95" mass="10963">MRLLPNGSVVLLKGGEKRVMIYGRLQKTGDSEKLWDYIACFYPEGNIDPNQSFLFDHSQIEKVFFTGYQDMEETAYNQVLQEYREKVVASGSDTK</sequence>
<comment type="caution">
    <text evidence="1">The sequence shown here is derived from an EMBL/GenBank/DDBJ whole genome shotgun (WGS) entry which is preliminary data.</text>
</comment>
<reference evidence="1 2" key="1">
    <citation type="submission" date="2021-11" db="EMBL/GenBank/DDBJ databases">
        <title>Draft genome sequence of Paenibacillus profundus YoMME, a new Gram-positive bacteria with exoelectrogenic properties.</title>
        <authorList>
            <person name="Hubenova Y."/>
            <person name="Hubenova E."/>
            <person name="Manasiev Y."/>
            <person name="Peykov S."/>
            <person name="Mitov M."/>
        </authorList>
    </citation>
    <scope>NUCLEOTIDE SEQUENCE [LARGE SCALE GENOMIC DNA]</scope>
    <source>
        <strain evidence="1 2">YoMME</strain>
    </source>
</reference>
<name>A0ABS8YLE8_9BACL</name>
<dbReference type="EMBL" id="JAJNBZ010000009">
    <property type="protein sequence ID" value="MCE5170379.1"/>
    <property type="molecule type" value="Genomic_DNA"/>
</dbReference>
<gene>
    <name evidence="1" type="ORF">LQV63_13770</name>
</gene>
<protein>
    <submittedName>
        <fullName evidence="1">DUF4176 domain-containing protein</fullName>
    </submittedName>
</protein>